<evidence type="ECO:0000313" key="2">
    <source>
        <dbReference type="EMBL" id="TKG72040.1"/>
    </source>
</evidence>
<dbReference type="Gene3D" id="2.170.150.40">
    <property type="entry name" value="Domain of unknown function (DUF427)"/>
    <property type="match status" value="2"/>
</dbReference>
<dbReference type="Proteomes" id="UP000309992">
    <property type="component" value="Unassembled WGS sequence"/>
</dbReference>
<dbReference type="RefSeq" id="WP_137094014.1">
    <property type="nucleotide sequence ID" value="NZ_SWMS01000003.1"/>
</dbReference>
<dbReference type="InterPro" id="IPR007361">
    <property type="entry name" value="DUF427"/>
</dbReference>
<comment type="caution">
    <text evidence="2">The sequence shown here is derived from an EMBL/GenBank/DDBJ whole genome shotgun (WGS) entry which is preliminary data.</text>
</comment>
<accession>A0ABY2S827</accession>
<dbReference type="InterPro" id="IPR038694">
    <property type="entry name" value="DUF427_sf"/>
</dbReference>
<dbReference type="Pfam" id="PF04248">
    <property type="entry name" value="NTP_transf_9"/>
    <property type="match status" value="1"/>
</dbReference>
<reference evidence="2 3" key="1">
    <citation type="journal article" date="2015" name="Antonie Van Leeuwenhoek">
        <title>Prauserella endophytica sp. nov., an endophytic actinobacterium isolated from Tamarix taklamakanensis.</title>
        <authorList>
            <person name="Liu J.M."/>
            <person name="Habden X."/>
            <person name="Guo L."/>
            <person name="Tuo L."/>
            <person name="Jiang Z.K."/>
            <person name="Liu S.W."/>
            <person name="Liu X.F."/>
            <person name="Chen L."/>
            <person name="Li R.F."/>
            <person name="Zhang Y.Q."/>
            <person name="Sun C.H."/>
        </authorList>
    </citation>
    <scope>NUCLEOTIDE SEQUENCE [LARGE SCALE GENOMIC DNA]</scope>
    <source>
        <strain evidence="2 3">CGMCC 4.7182</strain>
    </source>
</reference>
<evidence type="ECO:0000259" key="1">
    <source>
        <dbReference type="Pfam" id="PF04248"/>
    </source>
</evidence>
<protein>
    <submittedName>
        <fullName evidence="2">DUF427 domain-containing protein</fullName>
    </submittedName>
</protein>
<evidence type="ECO:0000313" key="3">
    <source>
        <dbReference type="Proteomes" id="UP000309992"/>
    </source>
</evidence>
<dbReference type="EMBL" id="SWMS01000003">
    <property type="protein sequence ID" value="TKG72040.1"/>
    <property type="molecule type" value="Genomic_DNA"/>
</dbReference>
<gene>
    <name evidence="2" type="ORF">FCN18_07120</name>
</gene>
<sequence length="276" mass="30337">MALQLSEQFARQLGELRFEPTQKRVRAIAGDETVADSRRAVLVWEPKRVVASYAVPEEDLLATVVPADRAAAAEHPVPLGKDSPQVLDPRTAFAAHTCDGDPVSLRTNALFLDAAGFRPADPDLAGHVVLDFGAFDQWLEEDEPIVGHPRDPFSRIDVRRSSSRVRIQLDGVPLAESTSALLLFETHITPRFYLPRADVRMDLLSPSDTTSVCAYKGLATYFSADTGGRSHPDVAWTYARPLAGLTEIADHVCFFDERVDVVLDGAPRPRPVTPWS</sequence>
<dbReference type="PANTHER" id="PTHR34310">
    <property type="entry name" value="DUF427 DOMAIN PROTEIN (AFU_ORTHOLOGUE AFUA_3G02220)"/>
    <property type="match status" value="1"/>
</dbReference>
<feature type="domain" description="DUF427" evidence="1">
    <location>
        <begin position="165"/>
        <end position="256"/>
    </location>
</feature>
<keyword evidence="3" id="KW-1185">Reference proteome</keyword>
<proteinExistence type="predicted"/>
<name>A0ABY2S827_9PSEU</name>
<dbReference type="PANTHER" id="PTHR34310:SF9">
    <property type="entry name" value="BLR5716 PROTEIN"/>
    <property type="match status" value="1"/>
</dbReference>
<organism evidence="2 3">
    <name type="scientific">Prauserella endophytica</name>
    <dbReference type="NCBI Taxonomy" id="1592324"/>
    <lineage>
        <taxon>Bacteria</taxon>
        <taxon>Bacillati</taxon>
        <taxon>Actinomycetota</taxon>
        <taxon>Actinomycetes</taxon>
        <taxon>Pseudonocardiales</taxon>
        <taxon>Pseudonocardiaceae</taxon>
        <taxon>Prauserella</taxon>
        <taxon>Prauserella coralliicola group</taxon>
    </lineage>
</organism>